<dbReference type="Proteomes" id="UP000297322">
    <property type="component" value="Unassembled WGS sequence"/>
</dbReference>
<dbReference type="EMBL" id="SPVI01000325">
    <property type="protein sequence ID" value="TFW32168.1"/>
    <property type="molecule type" value="Genomic_DNA"/>
</dbReference>
<dbReference type="AlphaFoldDB" id="A0A4Y9SZN7"/>
<comment type="caution">
    <text evidence="1">The sequence shown here is derived from an EMBL/GenBank/DDBJ whole genome shotgun (WGS) entry which is preliminary data.</text>
</comment>
<proteinExistence type="predicted"/>
<dbReference type="GO" id="GO:0006542">
    <property type="term" value="P:glutamine biosynthetic process"/>
    <property type="evidence" value="ECO:0007669"/>
    <property type="project" value="InterPro"/>
</dbReference>
<organism evidence="1 2">
    <name type="scientific">Pseudomonas fluorescens</name>
    <dbReference type="NCBI Taxonomy" id="294"/>
    <lineage>
        <taxon>Bacteria</taxon>
        <taxon>Pseudomonadati</taxon>
        <taxon>Pseudomonadota</taxon>
        <taxon>Gammaproteobacteria</taxon>
        <taxon>Pseudomonadales</taxon>
        <taxon>Pseudomonadaceae</taxon>
        <taxon>Pseudomonas</taxon>
    </lineage>
</organism>
<reference evidence="1 2" key="1">
    <citation type="submission" date="2019-03" db="EMBL/GenBank/DDBJ databases">
        <title>Biocontrol and xenobiotic degradation properties of endophytic Pseudomonas fluorescens strain BRZ63.</title>
        <authorList>
            <person name="Chlebek D.A."/>
            <person name="Pinski A."/>
            <person name="Zur J.P."/>
            <person name="Michalska J."/>
            <person name="Hupert-Kocurek K.T."/>
        </authorList>
    </citation>
    <scope>NUCLEOTIDE SEQUENCE [LARGE SCALE GENOMIC DNA]</scope>
    <source>
        <strain evidence="1 2">BRZ63</strain>
    </source>
</reference>
<evidence type="ECO:0000313" key="2">
    <source>
        <dbReference type="Proteomes" id="UP000297322"/>
    </source>
</evidence>
<name>A0A4Y9SZN7_PSEFL</name>
<dbReference type="GO" id="GO:0004356">
    <property type="term" value="F:glutamine synthetase activity"/>
    <property type="evidence" value="ECO:0007669"/>
    <property type="project" value="InterPro"/>
</dbReference>
<evidence type="ECO:0000313" key="1">
    <source>
        <dbReference type="EMBL" id="TFW32168.1"/>
    </source>
</evidence>
<protein>
    <submittedName>
        <fullName evidence="1">Glutamine synthetase</fullName>
    </submittedName>
</protein>
<feature type="non-terminal residue" evidence="1">
    <location>
        <position position="70"/>
    </location>
</feature>
<accession>A0A4Y9SZN7</accession>
<sequence length="70" mass="7835">MTEPLLSFDELKRAAASGEIDTVLVCMVDMQGRLVGKRFQVEFFIDSGHEETHCCNYLLADDIDMEPVPG</sequence>
<dbReference type="InterPro" id="IPR036651">
    <property type="entry name" value="Gln_synt_N_sf"/>
</dbReference>
<dbReference type="SUPFAM" id="SSF54368">
    <property type="entry name" value="Glutamine synthetase, N-terminal domain"/>
    <property type="match status" value="1"/>
</dbReference>
<gene>
    <name evidence="1" type="ORF">E4T65_30410</name>
</gene>